<keyword evidence="8 20" id="KW-0812">Transmembrane</keyword>
<evidence type="ECO:0000259" key="26">
    <source>
        <dbReference type="PROSITE" id="PS50894"/>
    </source>
</evidence>
<keyword evidence="12 20" id="KW-1133">Transmembrane helix</keyword>
<evidence type="ECO:0000256" key="3">
    <source>
        <dbReference type="ARBA" id="ARBA00006402"/>
    </source>
</evidence>
<evidence type="ECO:0000256" key="5">
    <source>
        <dbReference type="ARBA" id="ARBA00022475"/>
    </source>
</evidence>
<dbReference type="CDD" id="cd00082">
    <property type="entry name" value="HisKA"/>
    <property type="match status" value="1"/>
</dbReference>
<dbReference type="SUPFAM" id="SSF158472">
    <property type="entry name" value="HAMP domain-like"/>
    <property type="match status" value="1"/>
</dbReference>
<dbReference type="Gene3D" id="3.30.565.10">
    <property type="entry name" value="Histidine kinase-like ATPase, C-terminal domain"/>
    <property type="match status" value="1"/>
</dbReference>
<organism evidence="27 28">
    <name type="scientific">Candidatus Cohnella colombiensis</name>
    <dbReference type="NCBI Taxonomy" id="3121368"/>
    <lineage>
        <taxon>Bacteria</taxon>
        <taxon>Bacillati</taxon>
        <taxon>Bacillota</taxon>
        <taxon>Bacilli</taxon>
        <taxon>Bacillales</taxon>
        <taxon>Paenibacillaceae</taxon>
        <taxon>Cohnella</taxon>
    </lineage>
</organism>
<evidence type="ECO:0000256" key="20">
    <source>
        <dbReference type="SAM" id="Phobius"/>
    </source>
</evidence>
<feature type="domain" description="HAMP" evidence="25">
    <location>
        <begin position="302"/>
        <end position="355"/>
    </location>
</feature>
<accession>A0AA95EYS6</accession>
<feature type="domain" description="Response regulatory" evidence="22">
    <location>
        <begin position="1011"/>
        <end position="1127"/>
    </location>
</feature>
<keyword evidence="14 20" id="KW-0472">Membrane</keyword>
<dbReference type="InterPro" id="IPR000700">
    <property type="entry name" value="PAS-assoc_C"/>
</dbReference>
<dbReference type="Pfam" id="PF01627">
    <property type="entry name" value="Hpt"/>
    <property type="match status" value="1"/>
</dbReference>
<dbReference type="Gene3D" id="1.20.120.160">
    <property type="entry name" value="HPT domain"/>
    <property type="match status" value="1"/>
</dbReference>
<feature type="domain" description="Histidine kinase" evidence="21">
    <location>
        <begin position="633"/>
        <end position="854"/>
    </location>
</feature>
<reference evidence="27" key="1">
    <citation type="submission" date="2023-03" db="EMBL/GenBank/DDBJ databases">
        <title>Andean soil-derived lignocellulolytic bacterial consortium as a source of novel taxa and putative plastic-active enzymes.</title>
        <authorList>
            <person name="Diaz-Garcia L."/>
            <person name="Chuvochina M."/>
            <person name="Feuerriegel G."/>
            <person name="Bunk B."/>
            <person name="Sproer C."/>
            <person name="Streit W.R."/>
            <person name="Rodriguez L.M."/>
            <person name="Overmann J."/>
            <person name="Jimenez D.J."/>
        </authorList>
    </citation>
    <scope>NUCLEOTIDE SEQUENCE</scope>
    <source>
        <strain evidence="27">MAG 2441</strain>
    </source>
</reference>
<evidence type="ECO:0000256" key="11">
    <source>
        <dbReference type="ARBA" id="ARBA00022840"/>
    </source>
</evidence>
<dbReference type="PRINTS" id="PR00344">
    <property type="entry name" value="BCTRLSENSOR"/>
</dbReference>
<evidence type="ECO:0000256" key="1">
    <source>
        <dbReference type="ARBA" id="ARBA00000085"/>
    </source>
</evidence>
<gene>
    <name evidence="27" type="ORF">P0Y55_08090</name>
</gene>
<keyword evidence="11" id="KW-0067">ATP-binding</keyword>
<feature type="domain" description="PAC" evidence="24">
    <location>
        <begin position="442"/>
        <end position="494"/>
    </location>
</feature>
<dbReference type="InterPro" id="IPR036890">
    <property type="entry name" value="HATPase_C_sf"/>
</dbReference>
<feature type="modified residue" description="4-aspartylphosphate" evidence="19">
    <location>
        <position position="1060"/>
    </location>
</feature>
<dbReference type="SMART" id="SM00086">
    <property type="entry name" value="PAC"/>
    <property type="match status" value="2"/>
</dbReference>
<dbReference type="PANTHER" id="PTHR45339:SF1">
    <property type="entry name" value="HYBRID SIGNAL TRANSDUCTION HISTIDINE KINASE J"/>
    <property type="match status" value="1"/>
</dbReference>
<dbReference type="InterPro" id="IPR003660">
    <property type="entry name" value="HAMP_dom"/>
</dbReference>
<dbReference type="InterPro" id="IPR011006">
    <property type="entry name" value="CheY-like_superfamily"/>
</dbReference>
<evidence type="ECO:0000256" key="19">
    <source>
        <dbReference type="PROSITE-ProRule" id="PRU00169"/>
    </source>
</evidence>
<dbReference type="InterPro" id="IPR001789">
    <property type="entry name" value="Sig_transdc_resp-reg_receiver"/>
</dbReference>
<dbReference type="PANTHER" id="PTHR45339">
    <property type="entry name" value="HYBRID SIGNAL TRANSDUCTION HISTIDINE KINASE J"/>
    <property type="match status" value="1"/>
</dbReference>
<evidence type="ECO:0000256" key="9">
    <source>
        <dbReference type="ARBA" id="ARBA00022741"/>
    </source>
</evidence>
<feature type="modified residue" description="4-aspartylphosphate" evidence="19">
    <location>
        <position position="918"/>
    </location>
</feature>
<dbReference type="GO" id="GO:0005886">
    <property type="term" value="C:plasma membrane"/>
    <property type="evidence" value="ECO:0007669"/>
    <property type="project" value="UniProtKB-SubCell"/>
</dbReference>
<dbReference type="SUPFAM" id="SSF52172">
    <property type="entry name" value="CheY-like"/>
    <property type="match status" value="2"/>
</dbReference>
<dbReference type="SMART" id="SM00388">
    <property type="entry name" value="HisKA"/>
    <property type="match status" value="1"/>
</dbReference>
<sequence>MHRSLRFKVIILFVIANILSFIALNFINYEVSNKQISKQLKQITLNELRTASSNLGTVLSLEMNKAIIYSHSDKLLSGTLEQKLIYLHEEIKNSSNSYVYDGIAELNGRAILSNGNVLWLNGETAFVKAINGTPSFTNPIVDDQGNHIISVMVPQFDPSKQVRQILIISLNANEIFNKHLKMYSEDGQMDSILLLDRNMNLLHTTAQAAFNADDNLLALDPSFQNLAIQLKTTQEGFSQAKINNVGQQIFYVKVPALDWYAVYIIPANQYNAPLLNSIWKNIGFIALAQIVLGVVLFLITQVMILRRLKRIVNVTQQVASGDFYTPPLPIRSMDEIGSLSSSINLMSEKLRDLFEPFETFIHHNRFAMIVTNASYHITSFNSLAEEMLGYSEKEVIGRRAMMLWFDQAQLEERARAYSKKLKKTVSADEVAIFALSLEDLLPDYEWNWVTRPGSKILVSINPSIMRNSDGSIKGYVIIARDISDIKEAVQSNTRLLEIMDRAHDLVASFDLHGRMFYLNQEGLTFLGIEELNDVNKQLGSYLTIPNALKFAEGLNEAQQHGHWQSELEFVSVSGATRITSITVVAHHTDTDNHPYYSTIVRDISEQKEIEHQLIAAKEEADAANDAKGSFLARMSHEIRTPLNGIIGLTYLLQRSELTEIQHDYLKQITTSSQNLLHILNDILDFSKLEADQLKLAEVPFCLEDSVYRLSGIFSVLLGHKPIDFIIELDPTLPHNILGDPLRLEQVLLNLSNNAIKYTNEGIIHLKIYELNRTDDQIHLHFSVKDTGIGITPEQQQQLFTPFFQADDKPNRRYGGTGLGLVISQTLIEKMGGYIRLESIHHVGSTFSFELTFKLPKQLELIKTTVIPFKVLVQEDQLSIGEYWLTALQSIGCTPVVVPSWQSALPLLQEGHWDAMIIDMEASDMHGEDTWSDWKEQLDRLNIKTISLTTLLGRDALQHVSPSLMPAAVIVKPVTITQLTQVMQQVKDLIDYYQTPQLKQSEPLLNQADIRRIMVVDDQEINRLVAKDLLEQKGFEVAVAKGGQEALQLIEQALPDLVLMDLHMPDIDGIETTIQLRKHYNAIELPIVALTADVTSERQKQCLQAGMNDIITKPIQPELLFSVLTRLLRIPQLPNGPTVTVVAEQLQDVPGLVIQQALDRLDNKSKLYLQLLHKFKHQYTHASEQISSFMINDQVQDATRLAHSLSGASGHIGAIHIQHYASELEQALRSGSPWKPLLTQLNEATQEVMSSIDSLIEQKSY</sequence>
<feature type="domain" description="HPt" evidence="26">
    <location>
        <begin position="1163"/>
        <end position="1260"/>
    </location>
</feature>
<keyword evidence="5" id="KW-1003">Cell membrane</keyword>
<feature type="domain" description="PAS" evidence="23">
    <location>
        <begin position="368"/>
        <end position="424"/>
    </location>
</feature>
<feature type="domain" description="PAC" evidence="24">
    <location>
        <begin position="563"/>
        <end position="615"/>
    </location>
</feature>
<evidence type="ECO:0000259" key="22">
    <source>
        <dbReference type="PROSITE" id="PS50110"/>
    </source>
</evidence>
<keyword evidence="6 19" id="KW-0597">Phosphoprotein</keyword>
<dbReference type="SUPFAM" id="SSF47384">
    <property type="entry name" value="Homodimeric domain of signal transducing histidine kinase"/>
    <property type="match status" value="1"/>
</dbReference>
<dbReference type="PROSITE" id="PS50112">
    <property type="entry name" value="PAS"/>
    <property type="match status" value="2"/>
</dbReference>
<feature type="domain" description="Response regulatory" evidence="22">
    <location>
        <begin position="869"/>
        <end position="986"/>
    </location>
</feature>
<dbReference type="InterPro" id="IPR008207">
    <property type="entry name" value="Sig_transdc_His_kin_Hpt_dom"/>
</dbReference>
<comment type="catalytic activity">
    <reaction evidence="1">
        <text>ATP + protein L-histidine = ADP + protein N-phospho-L-histidine.</text>
        <dbReference type="EC" id="2.7.13.3"/>
    </reaction>
</comment>
<evidence type="ECO:0000259" key="23">
    <source>
        <dbReference type="PROSITE" id="PS50112"/>
    </source>
</evidence>
<dbReference type="SUPFAM" id="SSF55874">
    <property type="entry name" value="ATPase domain of HSP90 chaperone/DNA topoisomerase II/histidine kinase"/>
    <property type="match status" value="1"/>
</dbReference>
<dbReference type="AlphaFoldDB" id="A0AA95EYS6"/>
<evidence type="ECO:0000259" key="25">
    <source>
        <dbReference type="PROSITE" id="PS50885"/>
    </source>
</evidence>
<dbReference type="Gene3D" id="3.40.50.2300">
    <property type="match status" value="2"/>
</dbReference>
<feature type="modified residue" description="Phosphohistidine" evidence="18">
    <location>
        <position position="1202"/>
    </location>
</feature>
<comment type="similarity">
    <text evidence="3">In the N-terminal section; belongs to the phytochrome family.</text>
</comment>
<evidence type="ECO:0000313" key="27">
    <source>
        <dbReference type="EMBL" id="WEK55995.1"/>
    </source>
</evidence>
<proteinExistence type="inferred from homology"/>
<dbReference type="CDD" id="cd16922">
    <property type="entry name" value="HATPase_EvgS-ArcB-TorS-like"/>
    <property type="match status" value="1"/>
</dbReference>
<evidence type="ECO:0000256" key="16">
    <source>
        <dbReference type="ARBA" id="ARBA00068150"/>
    </source>
</evidence>
<dbReference type="SUPFAM" id="SSF47226">
    <property type="entry name" value="Histidine-containing phosphotransfer domain, HPT domain"/>
    <property type="match status" value="1"/>
</dbReference>
<dbReference type="SMART" id="SM00387">
    <property type="entry name" value="HATPase_c"/>
    <property type="match status" value="1"/>
</dbReference>
<dbReference type="Gene3D" id="1.10.287.130">
    <property type="match status" value="1"/>
</dbReference>
<keyword evidence="7" id="KW-0808">Transferase</keyword>
<keyword evidence="28" id="KW-1185">Reference proteome</keyword>
<dbReference type="CDD" id="cd17546">
    <property type="entry name" value="REC_hyHK_CKI1_RcsC-like"/>
    <property type="match status" value="1"/>
</dbReference>
<dbReference type="Pfam" id="PF00072">
    <property type="entry name" value="Response_reg"/>
    <property type="match status" value="1"/>
</dbReference>
<dbReference type="SMART" id="SM00304">
    <property type="entry name" value="HAMP"/>
    <property type="match status" value="1"/>
</dbReference>
<dbReference type="InterPro" id="IPR035965">
    <property type="entry name" value="PAS-like_dom_sf"/>
</dbReference>
<dbReference type="PROSITE" id="PS50885">
    <property type="entry name" value="HAMP"/>
    <property type="match status" value="1"/>
</dbReference>
<evidence type="ECO:0000256" key="18">
    <source>
        <dbReference type="PROSITE-ProRule" id="PRU00110"/>
    </source>
</evidence>
<feature type="domain" description="PAS" evidence="23">
    <location>
        <begin position="491"/>
        <end position="561"/>
    </location>
</feature>
<dbReference type="Proteomes" id="UP001178662">
    <property type="component" value="Chromosome"/>
</dbReference>
<dbReference type="Pfam" id="PF00512">
    <property type="entry name" value="HisKA"/>
    <property type="match status" value="1"/>
</dbReference>
<keyword evidence="9" id="KW-0547">Nucleotide-binding</keyword>
<evidence type="ECO:0000259" key="21">
    <source>
        <dbReference type="PROSITE" id="PS50109"/>
    </source>
</evidence>
<evidence type="ECO:0000256" key="15">
    <source>
        <dbReference type="ARBA" id="ARBA00064003"/>
    </source>
</evidence>
<dbReference type="InterPro" id="IPR003594">
    <property type="entry name" value="HATPase_dom"/>
</dbReference>
<dbReference type="InterPro" id="IPR036641">
    <property type="entry name" value="HPT_dom_sf"/>
</dbReference>
<dbReference type="SMART" id="SM00091">
    <property type="entry name" value="PAS"/>
    <property type="match status" value="2"/>
</dbReference>
<dbReference type="InterPro" id="IPR003661">
    <property type="entry name" value="HisK_dim/P_dom"/>
</dbReference>
<evidence type="ECO:0000313" key="28">
    <source>
        <dbReference type="Proteomes" id="UP001178662"/>
    </source>
</evidence>
<dbReference type="EC" id="2.7.13.3" evidence="4"/>
<dbReference type="Gene3D" id="6.10.340.10">
    <property type="match status" value="1"/>
</dbReference>
<name>A0AA95EYS6_9BACL</name>
<dbReference type="InterPro" id="IPR000014">
    <property type="entry name" value="PAS"/>
</dbReference>
<evidence type="ECO:0000256" key="17">
    <source>
        <dbReference type="ARBA" id="ARBA00074306"/>
    </source>
</evidence>
<dbReference type="SUPFAM" id="SSF55785">
    <property type="entry name" value="PYP-like sensor domain (PAS domain)"/>
    <property type="match status" value="2"/>
</dbReference>
<dbReference type="InterPro" id="IPR005467">
    <property type="entry name" value="His_kinase_dom"/>
</dbReference>
<dbReference type="InterPro" id="IPR004358">
    <property type="entry name" value="Sig_transdc_His_kin-like_C"/>
</dbReference>
<evidence type="ECO:0000259" key="24">
    <source>
        <dbReference type="PROSITE" id="PS50113"/>
    </source>
</evidence>
<dbReference type="GO" id="GO:0000155">
    <property type="term" value="F:phosphorelay sensor kinase activity"/>
    <property type="evidence" value="ECO:0007669"/>
    <property type="project" value="InterPro"/>
</dbReference>
<keyword evidence="13" id="KW-0902">Two-component regulatory system</keyword>
<dbReference type="Pfam" id="PF13426">
    <property type="entry name" value="PAS_9"/>
    <property type="match status" value="2"/>
</dbReference>
<keyword evidence="10" id="KW-0418">Kinase</keyword>
<feature type="transmembrane region" description="Helical" evidence="20">
    <location>
        <begin position="7"/>
        <end position="27"/>
    </location>
</feature>
<dbReference type="Pfam" id="PF02518">
    <property type="entry name" value="HATPase_c"/>
    <property type="match status" value="1"/>
</dbReference>
<dbReference type="GO" id="GO:0005524">
    <property type="term" value="F:ATP binding"/>
    <property type="evidence" value="ECO:0007669"/>
    <property type="project" value="UniProtKB-KW"/>
</dbReference>
<dbReference type="PROSITE" id="PS50109">
    <property type="entry name" value="HIS_KIN"/>
    <property type="match status" value="1"/>
</dbReference>
<dbReference type="CDD" id="cd06225">
    <property type="entry name" value="HAMP"/>
    <property type="match status" value="1"/>
</dbReference>
<evidence type="ECO:0000256" key="2">
    <source>
        <dbReference type="ARBA" id="ARBA00004651"/>
    </source>
</evidence>
<dbReference type="PROSITE" id="PS50113">
    <property type="entry name" value="PAC"/>
    <property type="match status" value="2"/>
</dbReference>
<dbReference type="FunFam" id="1.10.287.130:FF:000002">
    <property type="entry name" value="Two-component osmosensing histidine kinase"/>
    <property type="match status" value="1"/>
</dbReference>
<dbReference type="InterPro" id="IPR036097">
    <property type="entry name" value="HisK_dim/P_sf"/>
</dbReference>
<evidence type="ECO:0000256" key="14">
    <source>
        <dbReference type="ARBA" id="ARBA00023136"/>
    </source>
</evidence>
<dbReference type="Pfam" id="PF00672">
    <property type="entry name" value="HAMP"/>
    <property type="match status" value="1"/>
</dbReference>
<feature type="transmembrane region" description="Helical" evidence="20">
    <location>
        <begin position="278"/>
        <end position="300"/>
    </location>
</feature>
<dbReference type="FunFam" id="3.30.565.10:FF:000010">
    <property type="entry name" value="Sensor histidine kinase RcsC"/>
    <property type="match status" value="1"/>
</dbReference>
<dbReference type="NCBIfam" id="TIGR00229">
    <property type="entry name" value="sensory_box"/>
    <property type="match status" value="2"/>
</dbReference>
<dbReference type="EMBL" id="CP119317">
    <property type="protein sequence ID" value="WEK55995.1"/>
    <property type="molecule type" value="Genomic_DNA"/>
</dbReference>
<evidence type="ECO:0000256" key="6">
    <source>
        <dbReference type="ARBA" id="ARBA00022553"/>
    </source>
</evidence>
<comment type="subcellular location">
    <subcellularLocation>
        <location evidence="2">Cell membrane</location>
        <topology evidence="2">Multi-pass membrane protein</topology>
    </subcellularLocation>
</comment>
<comment type="subunit">
    <text evidence="15">At low DSF concentrations, interacts with RpfF.</text>
</comment>
<dbReference type="CDD" id="cd00130">
    <property type="entry name" value="PAS"/>
    <property type="match status" value="2"/>
</dbReference>
<evidence type="ECO:0000256" key="10">
    <source>
        <dbReference type="ARBA" id="ARBA00022777"/>
    </source>
</evidence>
<evidence type="ECO:0000256" key="13">
    <source>
        <dbReference type="ARBA" id="ARBA00023012"/>
    </source>
</evidence>
<dbReference type="SMART" id="SM00448">
    <property type="entry name" value="REC"/>
    <property type="match status" value="2"/>
</dbReference>
<dbReference type="Gene3D" id="3.30.450.20">
    <property type="entry name" value="PAS domain"/>
    <property type="match status" value="2"/>
</dbReference>
<dbReference type="PROSITE" id="PS50894">
    <property type="entry name" value="HPT"/>
    <property type="match status" value="1"/>
</dbReference>
<dbReference type="PROSITE" id="PS50110">
    <property type="entry name" value="RESPONSE_REGULATORY"/>
    <property type="match status" value="2"/>
</dbReference>
<evidence type="ECO:0000256" key="7">
    <source>
        <dbReference type="ARBA" id="ARBA00022679"/>
    </source>
</evidence>
<protein>
    <recommendedName>
        <fullName evidence="17">Circadian input-output histidine kinase CikA</fullName>
        <ecNumber evidence="4">2.7.13.3</ecNumber>
    </recommendedName>
    <alternativeName>
        <fullName evidence="16">Sensory/regulatory protein RpfC</fullName>
    </alternativeName>
</protein>
<evidence type="ECO:0000256" key="12">
    <source>
        <dbReference type="ARBA" id="ARBA00022989"/>
    </source>
</evidence>
<dbReference type="InterPro" id="IPR001610">
    <property type="entry name" value="PAC"/>
</dbReference>
<evidence type="ECO:0000256" key="4">
    <source>
        <dbReference type="ARBA" id="ARBA00012438"/>
    </source>
</evidence>
<evidence type="ECO:0000256" key="8">
    <source>
        <dbReference type="ARBA" id="ARBA00022692"/>
    </source>
</evidence>